<organism evidence="6 7">
    <name type="scientific">Austwickia chelonae NBRC 105200</name>
    <dbReference type="NCBI Taxonomy" id="1184607"/>
    <lineage>
        <taxon>Bacteria</taxon>
        <taxon>Bacillati</taxon>
        <taxon>Actinomycetota</taxon>
        <taxon>Actinomycetes</taxon>
        <taxon>Micrococcales</taxon>
        <taxon>Dermatophilaceae</taxon>
        <taxon>Austwickia</taxon>
    </lineage>
</organism>
<dbReference type="Gene3D" id="3.40.1390.20">
    <property type="entry name" value="HprK N-terminal domain-like"/>
    <property type="match status" value="1"/>
</dbReference>
<dbReference type="GO" id="GO:0016746">
    <property type="term" value="F:acyltransferase activity"/>
    <property type="evidence" value="ECO:0007669"/>
    <property type="project" value="UniProtKB-KW"/>
</dbReference>
<evidence type="ECO:0000256" key="3">
    <source>
        <dbReference type="ARBA" id="ARBA00049955"/>
    </source>
</evidence>
<keyword evidence="7" id="KW-1185">Reference proteome</keyword>
<dbReference type="PANTHER" id="PTHR43356">
    <property type="entry name" value="PHOSPHATE ACETYLTRANSFERASE"/>
    <property type="match status" value="1"/>
</dbReference>
<comment type="function">
    <text evidence="3">Involved in acetate metabolism.</text>
</comment>
<dbReference type="InterPro" id="IPR010766">
    <property type="entry name" value="DRTGG"/>
</dbReference>
<protein>
    <submittedName>
        <fullName evidence="6">Phosphate acetyltransferase</fullName>
    </submittedName>
</protein>
<evidence type="ECO:0000313" key="6">
    <source>
        <dbReference type="EMBL" id="GAB76883.1"/>
    </source>
</evidence>
<dbReference type="eggNOG" id="COG0857">
    <property type="taxonomic scope" value="Bacteria"/>
</dbReference>
<dbReference type="AlphaFoldDB" id="K6V419"/>
<dbReference type="Gene3D" id="3.40.50.300">
    <property type="entry name" value="P-loop containing nucleotide triphosphate hydrolases"/>
    <property type="match status" value="1"/>
</dbReference>
<dbReference type="InterPro" id="IPR050500">
    <property type="entry name" value="Phos_Acetyltrans/Butyryltrans"/>
</dbReference>
<keyword evidence="1 6" id="KW-0808">Transferase</keyword>
<dbReference type="Gene3D" id="3.40.50.10950">
    <property type="match status" value="1"/>
</dbReference>
<comment type="caution">
    <text evidence="6">The sequence shown here is derived from an EMBL/GenBank/DDBJ whole genome shotgun (WGS) entry which is preliminary data.</text>
</comment>
<evidence type="ECO:0000259" key="5">
    <source>
        <dbReference type="Pfam" id="PF07085"/>
    </source>
</evidence>
<evidence type="ECO:0000256" key="1">
    <source>
        <dbReference type="ARBA" id="ARBA00022679"/>
    </source>
</evidence>
<dbReference type="RefSeq" id="WP_006501634.1">
    <property type="nucleotide sequence ID" value="NZ_BAGZ01000003.1"/>
</dbReference>
<dbReference type="InterPro" id="IPR042113">
    <property type="entry name" value="P_AcTrfase_dom1"/>
</dbReference>
<evidence type="ECO:0000259" key="4">
    <source>
        <dbReference type="Pfam" id="PF01515"/>
    </source>
</evidence>
<evidence type="ECO:0000256" key="2">
    <source>
        <dbReference type="ARBA" id="ARBA00023315"/>
    </source>
</evidence>
<feature type="domain" description="Phosphate acetyl/butaryl transferase" evidence="4">
    <location>
        <begin position="460"/>
        <end position="666"/>
    </location>
</feature>
<dbReference type="Pfam" id="PF07085">
    <property type="entry name" value="DRTGG"/>
    <property type="match status" value="1"/>
</dbReference>
<evidence type="ECO:0000313" key="7">
    <source>
        <dbReference type="Proteomes" id="UP000008495"/>
    </source>
</evidence>
<dbReference type="EMBL" id="BAGZ01000003">
    <property type="protein sequence ID" value="GAB76883.1"/>
    <property type="molecule type" value="Genomic_DNA"/>
</dbReference>
<proteinExistence type="predicted"/>
<dbReference type="Gene3D" id="3.40.50.10750">
    <property type="entry name" value="Isocitrate/Isopropylmalate dehydrogenase-like"/>
    <property type="match status" value="1"/>
</dbReference>
<dbReference type="eggNOG" id="COG0280">
    <property type="taxonomic scope" value="Bacteria"/>
</dbReference>
<dbReference type="SUPFAM" id="SSF53659">
    <property type="entry name" value="Isocitrate/Isopropylmalate dehydrogenase-like"/>
    <property type="match status" value="1"/>
</dbReference>
<dbReference type="CDD" id="cd03109">
    <property type="entry name" value="DTBS"/>
    <property type="match status" value="1"/>
</dbReference>
<dbReference type="PANTHER" id="PTHR43356:SF3">
    <property type="entry name" value="PHOSPHATE ACETYLTRANSFERASE"/>
    <property type="match status" value="1"/>
</dbReference>
<dbReference type="InterPro" id="IPR002505">
    <property type="entry name" value="PTA_PTB"/>
</dbReference>
<reference evidence="6 7" key="1">
    <citation type="submission" date="2012-08" db="EMBL/GenBank/DDBJ databases">
        <title>Whole genome shotgun sequence of Austwickia chelonae NBRC 105200.</title>
        <authorList>
            <person name="Yoshida I."/>
            <person name="Hosoyama A."/>
            <person name="Tsuchikane K."/>
            <person name="Katsumata H."/>
            <person name="Ando Y."/>
            <person name="Ohji S."/>
            <person name="Hamada M."/>
            <person name="Tamura T."/>
            <person name="Yamazoe A."/>
            <person name="Yamazaki S."/>
            <person name="Fujita N."/>
        </authorList>
    </citation>
    <scope>NUCLEOTIDE SEQUENCE [LARGE SCALE GENOMIC DNA]</scope>
    <source>
        <strain evidence="6 7">NBRC 105200</strain>
    </source>
</reference>
<keyword evidence="2" id="KW-0012">Acyltransferase</keyword>
<dbReference type="Proteomes" id="UP000008495">
    <property type="component" value="Unassembled WGS sequence"/>
</dbReference>
<dbReference type="InterPro" id="IPR027417">
    <property type="entry name" value="P-loop_NTPase"/>
</dbReference>
<feature type="domain" description="DRTGG" evidence="5">
    <location>
        <begin position="209"/>
        <end position="318"/>
    </location>
</feature>
<dbReference type="InterPro" id="IPR042112">
    <property type="entry name" value="P_AcTrfase_dom2"/>
</dbReference>
<dbReference type="Pfam" id="PF01515">
    <property type="entry name" value="PTA_PTB"/>
    <property type="match status" value="1"/>
</dbReference>
<gene>
    <name evidence="6" type="primary">pta</name>
    <name evidence="6" type="ORF">AUCHE_03_01000</name>
</gene>
<dbReference type="STRING" id="100225.SAMN05421595_2018"/>
<name>K6V419_9MICO</name>
<dbReference type="PROSITE" id="PS51257">
    <property type="entry name" value="PROKAR_LIPOPROTEIN"/>
    <property type="match status" value="1"/>
</dbReference>
<dbReference type="SUPFAM" id="SSF75138">
    <property type="entry name" value="HprK N-terminal domain-like"/>
    <property type="match status" value="1"/>
</dbReference>
<accession>K6V419</accession>
<dbReference type="SUPFAM" id="SSF52540">
    <property type="entry name" value="P-loop containing nucleoside triphosphate hydrolases"/>
    <property type="match status" value="1"/>
</dbReference>
<dbReference type="Pfam" id="PF13500">
    <property type="entry name" value="AAA_26"/>
    <property type="match status" value="1"/>
</dbReference>
<sequence length="673" mass="71295">MARRILVVPLNPGAGVTSACLGLVHALEGRHLSVGFAKPFGEVRGAVEDSSTSLFRLATSLRPPQPIDAADLENRLALGRLPGVMTNAVELISELDDDHQILVLEGMVPSREQFYASRINVELARSLDTEVVLVGTVEDHDVTRFAELAATVAQVYQVHGRSRVVGVVANRVPEEVDHAELVDALGAHDLSCAAIVDDYDEFGRPRISDLVRDLGLEVFSGDLSRRVSSTVIAAQTVPGFLPYLTDGALVVAPGDRHDVLMAVALAEAAGIRLAGLLMTVGVRPDPQVMNLVGPALSGELPLLSTSEATFPTATRIVNMDHRIPADDEDRARRVMEIVAQNYDQAFLDGLPLRAQTTRTTPAQLKAFLRAQMSRGHIHLAVTDVTDHRLMRALYLLQRHDALRFTALVDRSVLDEQLALFGESRLPINVRVLDPAEGSATAAGLQKELASAGLHLPQDSPLLHALALIRDGEVDGLVGGLDETRSHFLDTVQAVIPLLDEAPVISAAQAVLLPDEVVFVADTLFTAHPDAASAAAIAVRTAETARMCGVSTHVAFIAPSSSSPTAEADRATIAAARAVLAEHRPDLVTCGPVSFHQATTGSVPGRGNPSVFVFPDVASAAATAKALDQGNGTQVYPPLLQGLSKAVNLLPKDADVGQIMDLIVATAVQAADLG</sequence>
<dbReference type="InterPro" id="IPR028979">
    <property type="entry name" value="Ser_kin/Pase_Hpr-like_N_sf"/>
</dbReference>